<dbReference type="PANTHER" id="PTHR12162:SF0">
    <property type="entry name" value="NIBRIN"/>
    <property type="match status" value="1"/>
</dbReference>
<keyword evidence="4" id="KW-1185">Reference proteome</keyword>
<feature type="region of interest" description="Disordered" evidence="1">
    <location>
        <begin position="268"/>
        <end position="308"/>
    </location>
</feature>
<dbReference type="InterPro" id="IPR040227">
    <property type="entry name" value="Nibrin-rel"/>
</dbReference>
<gene>
    <name evidence="3" type="ORF">UREG_02390</name>
</gene>
<dbReference type="Pfam" id="PF16508">
    <property type="entry name" value="NIBRIN_BRCT_II"/>
    <property type="match status" value="1"/>
</dbReference>
<dbReference type="VEuPathDB" id="FungiDB:UREG_02390"/>
<reference evidence="4" key="1">
    <citation type="journal article" date="2009" name="Genome Res.">
        <title>Comparative genomic analyses of the human fungal pathogens Coccidioides and their relatives.</title>
        <authorList>
            <person name="Sharpton T.J."/>
            <person name="Stajich J.E."/>
            <person name="Rounsley S.D."/>
            <person name="Gardner M.J."/>
            <person name="Wortman J.R."/>
            <person name="Jordar V.S."/>
            <person name="Maiti R."/>
            <person name="Kodira C.D."/>
            <person name="Neafsey D.E."/>
            <person name="Zeng Q."/>
            <person name="Hung C.-Y."/>
            <person name="McMahan C."/>
            <person name="Muszewska A."/>
            <person name="Grynberg M."/>
            <person name="Mandel M.A."/>
            <person name="Kellner E.M."/>
            <person name="Barker B.M."/>
            <person name="Galgiani J.N."/>
            <person name="Orbach M.J."/>
            <person name="Kirkland T.N."/>
            <person name="Cole G.T."/>
            <person name="Henn M.R."/>
            <person name="Birren B.W."/>
            <person name="Taylor J.W."/>
        </authorList>
    </citation>
    <scope>NUCLEOTIDE SEQUENCE [LARGE SCALE GENOMIC DNA]</scope>
    <source>
        <strain evidence="4">UAMH 1704</strain>
    </source>
</reference>
<dbReference type="InParanoid" id="C4JFQ6"/>
<organism evidence="3 4">
    <name type="scientific">Uncinocarpus reesii (strain UAMH 1704)</name>
    <dbReference type="NCBI Taxonomy" id="336963"/>
    <lineage>
        <taxon>Eukaryota</taxon>
        <taxon>Fungi</taxon>
        <taxon>Dikarya</taxon>
        <taxon>Ascomycota</taxon>
        <taxon>Pezizomycotina</taxon>
        <taxon>Eurotiomycetes</taxon>
        <taxon>Eurotiomycetidae</taxon>
        <taxon>Onygenales</taxon>
        <taxon>Onygenaceae</taxon>
        <taxon>Uncinocarpus</taxon>
    </lineage>
</organism>
<evidence type="ECO:0000313" key="4">
    <source>
        <dbReference type="Proteomes" id="UP000002058"/>
    </source>
</evidence>
<dbReference type="PANTHER" id="PTHR12162">
    <property type="entry name" value="NIBRIN-RELATED"/>
    <property type="match status" value="1"/>
</dbReference>
<dbReference type="RefSeq" id="XP_002542874.1">
    <property type="nucleotide sequence ID" value="XM_002542828.1"/>
</dbReference>
<dbReference type="GO" id="GO:0000724">
    <property type="term" value="P:double-strand break repair via homologous recombination"/>
    <property type="evidence" value="ECO:0007669"/>
    <property type="project" value="TreeGrafter"/>
</dbReference>
<feature type="region of interest" description="Disordered" evidence="1">
    <location>
        <begin position="383"/>
        <end position="402"/>
    </location>
</feature>
<feature type="compositionally biased region" description="Polar residues" evidence="1">
    <location>
        <begin position="532"/>
        <end position="551"/>
    </location>
</feature>
<sequence>MRHDRRWREITWCPVVLTFSYGSQDSQDENPLIHAQSRLEDLDIKTVIQYLPGKTSYVVQKRRNTAKGLQALINGKHIVEPAYIEHIVYAATSTELEREEALCPLEQDFDAAWPDPIPHLPPRGKEKIDLPDSAYNPDPRRSGVFEGYTFVICDESKWEELQGVITDGHGKAWMSILDLEIDPAEHAQDFVLQAARWSGKGEFGRDCEVVLVKPRKKNNSEWFDRFENEVNRLTGQQFIEPGELLDAILRNDASRLYKQYQPPIVPAPAAQSQDQAMGHTAESAAFRPVETAEESQRSSRPAKRPRTQAYVPKFKNFDDGFDMESIPTYNLELEEASEEPSQSLAVDSMPDQSMQDREISDADDGVSELLPGATAMRHHFRGRARPVASPVPQPQRRTKKPKLDVIEAARQHREAEDRAALARQEEEKAAAIVDGMDLSRLQNLAIIEEMPVFQKVRQDRPSNGHGDRWDDRWNGRKNFKKFRRKGQGGALHRVQTVIVPLEEVKKKDFGIGDDYWSHNNNSSTRTERNRSVVQESNDTMLTSQPISQSAESRTTTRSRKRSRTRDSDSDDDGLRFRFRRKKKR</sequence>
<dbReference type="eggNOG" id="ENOG502RCD5">
    <property type="taxonomic scope" value="Eukaryota"/>
</dbReference>
<dbReference type="STRING" id="336963.C4JFQ6"/>
<dbReference type="OMA" id="GIGDHYW"/>
<dbReference type="HOGENOM" id="CLU_007951_0_0_1"/>
<dbReference type="GeneID" id="8437895"/>
<feature type="region of interest" description="Disordered" evidence="1">
    <location>
        <begin position="512"/>
        <end position="584"/>
    </location>
</feature>
<evidence type="ECO:0000313" key="3">
    <source>
        <dbReference type="EMBL" id="EEP77541.1"/>
    </source>
</evidence>
<feature type="compositionally biased region" description="Basic and acidic residues" evidence="1">
    <location>
        <begin position="564"/>
        <end position="575"/>
    </location>
</feature>
<dbReference type="GO" id="GO:0003684">
    <property type="term" value="F:damaged DNA binding"/>
    <property type="evidence" value="ECO:0007669"/>
    <property type="project" value="TreeGrafter"/>
</dbReference>
<dbReference type="InterPro" id="IPR032429">
    <property type="entry name" value="Nibrin_BRCT2"/>
</dbReference>
<dbReference type="OrthoDB" id="552194at2759"/>
<dbReference type="KEGG" id="ure:UREG_02390"/>
<dbReference type="EMBL" id="CH476615">
    <property type="protein sequence ID" value="EEP77541.1"/>
    <property type="molecule type" value="Genomic_DNA"/>
</dbReference>
<name>C4JFQ6_UNCRE</name>
<evidence type="ECO:0000259" key="2">
    <source>
        <dbReference type="Pfam" id="PF16508"/>
    </source>
</evidence>
<dbReference type="GO" id="GO:0007095">
    <property type="term" value="P:mitotic G2 DNA damage checkpoint signaling"/>
    <property type="evidence" value="ECO:0007669"/>
    <property type="project" value="InterPro"/>
</dbReference>
<dbReference type="Proteomes" id="UP000002058">
    <property type="component" value="Unassembled WGS sequence"/>
</dbReference>
<protein>
    <recommendedName>
        <fullName evidence="2">Nibrin second BRCT domain-containing protein</fullName>
    </recommendedName>
</protein>
<dbReference type="AlphaFoldDB" id="C4JFQ6"/>
<feature type="domain" description="Nibrin second BRCT" evidence="2">
    <location>
        <begin position="139"/>
        <end position="258"/>
    </location>
</feature>
<evidence type="ECO:0000256" key="1">
    <source>
        <dbReference type="SAM" id="MobiDB-lite"/>
    </source>
</evidence>
<proteinExistence type="predicted"/>
<accession>C4JFQ6</accession>
<dbReference type="GO" id="GO:0030870">
    <property type="term" value="C:Mre11 complex"/>
    <property type="evidence" value="ECO:0007669"/>
    <property type="project" value="InterPro"/>
</dbReference>